<feature type="transmembrane region" description="Helical" evidence="1">
    <location>
        <begin position="12"/>
        <end position="35"/>
    </location>
</feature>
<gene>
    <name evidence="2" type="ORF">Ana3638_10380</name>
</gene>
<keyword evidence="1" id="KW-1133">Transmembrane helix</keyword>
<dbReference type="KEGG" id="anr:Ana3638_10380"/>
<organism evidence="2 3">
    <name type="scientific">Anaerocolumna sedimenticola</name>
    <dbReference type="NCBI Taxonomy" id="2696063"/>
    <lineage>
        <taxon>Bacteria</taxon>
        <taxon>Bacillati</taxon>
        <taxon>Bacillota</taxon>
        <taxon>Clostridia</taxon>
        <taxon>Lachnospirales</taxon>
        <taxon>Lachnospiraceae</taxon>
        <taxon>Anaerocolumna</taxon>
    </lineage>
</organism>
<evidence type="ECO:0000313" key="2">
    <source>
        <dbReference type="EMBL" id="QHQ61124.1"/>
    </source>
</evidence>
<reference evidence="2 3" key="1">
    <citation type="submission" date="2020-01" db="EMBL/GenBank/DDBJ databases">
        <title>Genome analysis of Anaerocolumna sp. CBA3638.</title>
        <authorList>
            <person name="Kim J."/>
            <person name="Roh S.W."/>
        </authorList>
    </citation>
    <scope>NUCLEOTIDE SEQUENCE [LARGE SCALE GENOMIC DNA]</scope>
    <source>
        <strain evidence="2 3">CBA3638</strain>
    </source>
</reference>
<evidence type="ECO:0008006" key="4">
    <source>
        <dbReference type="Google" id="ProtNLM"/>
    </source>
</evidence>
<evidence type="ECO:0000256" key="1">
    <source>
        <dbReference type="SAM" id="Phobius"/>
    </source>
</evidence>
<feature type="transmembrane region" description="Helical" evidence="1">
    <location>
        <begin position="147"/>
        <end position="164"/>
    </location>
</feature>
<name>A0A6P1TJ17_9FIRM</name>
<keyword evidence="1" id="KW-0472">Membrane</keyword>
<accession>A0A6P1TJ17</accession>
<evidence type="ECO:0000313" key="3">
    <source>
        <dbReference type="Proteomes" id="UP000464314"/>
    </source>
</evidence>
<keyword evidence="1" id="KW-0812">Transmembrane</keyword>
<keyword evidence="3" id="KW-1185">Reference proteome</keyword>
<feature type="transmembrane region" description="Helical" evidence="1">
    <location>
        <begin position="192"/>
        <end position="209"/>
    </location>
</feature>
<dbReference type="RefSeq" id="WP_161837951.1">
    <property type="nucleotide sequence ID" value="NZ_CP048000.1"/>
</dbReference>
<feature type="transmembrane region" description="Helical" evidence="1">
    <location>
        <begin position="92"/>
        <end position="112"/>
    </location>
</feature>
<feature type="transmembrane region" description="Helical" evidence="1">
    <location>
        <begin position="416"/>
        <end position="433"/>
    </location>
</feature>
<feature type="transmembrane region" description="Helical" evidence="1">
    <location>
        <begin position="368"/>
        <end position="388"/>
    </location>
</feature>
<feature type="transmembrane region" description="Helical" evidence="1">
    <location>
        <begin position="221"/>
        <end position="242"/>
    </location>
</feature>
<protein>
    <recommendedName>
        <fullName evidence="4">Glycosyltransferase RgtA/B/C/D-like domain-containing protein</fullName>
    </recommendedName>
</protein>
<feature type="transmembrane region" description="Helical" evidence="1">
    <location>
        <begin position="340"/>
        <end position="361"/>
    </location>
</feature>
<dbReference type="EMBL" id="CP048000">
    <property type="protein sequence ID" value="QHQ61124.1"/>
    <property type="molecule type" value="Genomic_DNA"/>
</dbReference>
<dbReference type="AlphaFoldDB" id="A0A6P1TJ17"/>
<feature type="transmembrane region" description="Helical" evidence="1">
    <location>
        <begin position="271"/>
        <end position="296"/>
    </location>
</feature>
<dbReference type="Proteomes" id="UP000464314">
    <property type="component" value="Chromosome"/>
</dbReference>
<feature type="transmembrane region" description="Helical" evidence="1">
    <location>
        <begin position="308"/>
        <end position="328"/>
    </location>
</feature>
<proteinExistence type="predicted"/>
<sequence>MSKIRSFINKGHNIYFILILTFVFSVILRIGLGILCGQMNVFYDELLHWNLSKSIYYHLGSNFRNDILSYKEILYSIVLSVSHSFGNVQTQYHIAVGINSVLMSSVLFPAYFMSEKFLNNRFRSFIIAFLSIMLPEMYYTTKILQENLYYPMVIWFFYIFIVLILKNQYKLRNIIFLASYIFLVSLCKQMALNIFAGVVLYYILQFLVFDKQNRKKCLISLLYFITTFMVLKVAYDILFNIINGISKESSAESTIIAILQNMFDSYLLSRLIFPALSYLILSTLFFSYFTITLPLSFGKFLNKKESQLFLLIGTILFSTIMVICLRIIPAENLDEIMHRFHFRYMFYLIVPLLIVFFSIYDKVKIIKFNYSIIVISLLYGLLLGYISIKPAEGSTIDCVGANYIKYLFDSEMMVNTLRMLVIIGIAFGIYLLYKRRLNCFIPFW</sequence>